<accession>A0A5E5AI41</accession>
<keyword evidence="1" id="KW-0732">Signal</keyword>
<feature type="signal peptide" evidence="1">
    <location>
        <begin position="1"/>
        <end position="27"/>
    </location>
</feature>
<dbReference type="EMBL" id="CABPSQ010000012">
    <property type="protein sequence ID" value="VVE73319.1"/>
    <property type="molecule type" value="Genomic_DNA"/>
</dbReference>
<feature type="chain" id="PRO_5022821349" description="Secreted protein" evidence="1">
    <location>
        <begin position="28"/>
        <end position="108"/>
    </location>
</feature>
<proteinExistence type="predicted"/>
<sequence length="108" mass="11516">MKCTGKVGKWMSGMLLGMLLASGLAHAEAKLSCDFKGNYVAAVLTNSNDKFRTCKFTCSWQISGGGTHSTIDQTVGIAKGQTIKAYQNDHLPADVTKVLKNTMSCDPA</sequence>
<dbReference type="Proteomes" id="UP000414136">
    <property type="component" value="Unassembled WGS sequence"/>
</dbReference>
<organism evidence="2 3">
    <name type="scientific">Pandoraea captiosa</name>
    <dbReference type="NCBI Taxonomy" id="2508302"/>
    <lineage>
        <taxon>Bacteria</taxon>
        <taxon>Pseudomonadati</taxon>
        <taxon>Pseudomonadota</taxon>
        <taxon>Betaproteobacteria</taxon>
        <taxon>Burkholderiales</taxon>
        <taxon>Burkholderiaceae</taxon>
        <taxon>Pandoraea</taxon>
    </lineage>
</organism>
<reference evidence="2 3" key="1">
    <citation type="submission" date="2019-08" db="EMBL/GenBank/DDBJ databases">
        <authorList>
            <person name="Peeters C."/>
        </authorList>
    </citation>
    <scope>NUCLEOTIDE SEQUENCE [LARGE SCALE GENOMIC DNA]</scope>
    <source>
        <strain evidence="2 3">LMG 31118</strain>
    </source>
</reference>
<evidence type="ECO:0000313" key="2">
    <source>
        <dbReference type="EMBL" id="VVE73319.1"/>
    </source>
</evidence>
<name>A0A5E5AI41_9BURK</name>
<evidence type="ECO:0008006" key="4">
    <source>
        <dbReference type="Google" id="ProtNLM"/>
    </source>
</evidence>
<evidence type="ECO:0000256" key="1">
    <source>
        <dbReference type="SAM" id="SignalP"/>
    </source>
</evidence>
<evidence type="ECO:0000313" key="3">
    <source>
        <dbReference type="Proteomes" id="UP000414136"/>
    </source>
</evidence>
<dbReference type="AlphaFoldDB" id="A0A5E5AI41"/>
<protein>
    <recommendedName>
        <fullName evidence="4">Secreted protein</fullName>
    </recommendedName>
</protein>
<keyword evidence="3" id="KW-1185">Reference proteome</keyword>
<gene>
    <name evidence="2" type="ORF">PCA31118_04498</name>
</gene>